<keyword evidence="2" id="KW-0472">Membrane</keyword>
<protein>
    <recommendedName>
        <fullName evidence="5">MFS transporter</fullName>
    </recommendedName>
</protein>
<evidence type="ECO:0000256" key="1">
    <source>
        <dbReference type="SAM" id="MobiDB-lite"/>
    </source>
</evidence>
<gene>
    <name evidence="3" type="ORF">HDA35_002368</name>
</gene>
<sequence length="127" mass="14198">MRLLRRLALDLTPLRTSRDFRLVFAAAGVSGFGSFITYVTLPYQVYQLTGDPLLVGLLGVCELVPPAPDGRLDPHRPHPRHPRPGPLIMKLSSRHAGPVDNNFMINASRTLRRSRCRRRGGRRVCGC</sequence>
<evidence type="ECO:0000313" key="4">
    <source>
        <dbReference type="Proteomes" id="UP000631553"/>
    </source>
</evidence>
<dbReference type="EMBL" id="JACCCQ010000001">
    <property type="protein sequence ID" value="NYF56537.1"/>
    <property type="molecule type" value="Genomic_DNA"/>
</dbReference>
<accession>A0ABX2RJ45</accession>
<comment type="caution">
    <text evidence="3">The sequence shown here is derived from an EMBL/GenBank/DDBJ whole genome shotgun (WGS) entry which is preliminary data.</text>
</comment>
<keyword evidence="2" id="KW-1133">Transmembrane helix</keyword>
<feature type="transmembrane region" description="Helical" evidence="2">
    <location>
        <begin position="20"/>
        <end position="41"/>
    </location>
</feature>
<dbReference type="Proteomes" id="UP000631553">
    <property type="component" value="Unassembled WGS sequence"/>
</dbReference>
<keyword evidence="4" id="KW-1185">Reference proteome</keyword>
<keyword evidence="2" id="KW-0812">Transmembrane</keyword>
<evidence type="ECO:0008006" key="5">
    <source>
        <dbReference type="Google" id="ProtNLM"/>
    </source>
</evidence>
<proteinExistence type="predicted"/>
<reference evidence="3 4" key="1">
    <citation type="submission" date="2020-07" db="EMBL/GenBank/DDBJ databases">
        <title>Sequencing the genomes of 1000 actinobacteria strains.</title>
        <authorList>
            <person name="Klenk H.-P."/>
        </authorList>
    </citation>
    <scope>NUCLEOTIDE SEQUENCE [LARGE SCALE GENOMIC DNA]</scope>
    <source>
        <strain evidence="3 4">DSM 43814</strain>
    </source>
</reference>
<feature type="region of interest" description="Disordered" evidence="1">
    <location>
        <begin position="69"/>
        <end position="91"/>
    </location>
</feature>
<evidence type="ECO:0000313" key="3">
    <source>
        <dbReference type="EMBL" id="NYF56537.1"/>
    </source>
</evidence>
<dbReference type="RefSeq" id="WP_257028218.1">
    <property type="nucleotide sequence ID" value="NZ_JACCCQ010000001.1"/>
</dbReference>
<organism evidence="3 4">
    <name type="scientific">Micromonospora purpureochromogenes</name>
    <dbReference type="NCBI Taxonomy" id="47872"/>
    <lineage>
        <taxon>Bacteria</taxon>
        <taxon>Bacillati</taxon>
        <taxon>Actinomycetota</taxon>
        <taxon>Actinomycetes</taxon>
        <taxon>Micromonosporales</taxon>
        <taxon>Micromonosporaceae</taxon>
        <taxon>Micromonospora</taxon>
    </lineage>
</organism>
<name>A0ABX2RJ45_9ACTN</name>
<evidence type="ECO:0000256" key="2">
    <source>
        <dbReference type="SAM" id="Phobius"/>
    </source>
</evidence>